<feature type="signal peptide" evidence="2">
    <location>
        <begin position="1"/>
        <end position="24"/>
    </location>
</feature>
<dbReference type="RefSeq" id="WP_062998527.1">
    <property type="nucleotide sequence ID" value="NZ_BMMH01000003.1"/>
</dbReference>
<organism evidence="3 4">
    <name type="scientific">Nocardia jinanensis</name>
    <dbReference type="NCBI Taxonomy" id="382504"/>
    <lineage>
        <taxon>Bacteria</taxon>
        <taxon>Bacillati</taxon>
        <taxon>Actinomycetota</taxon>
        <taxon>Actinomycetes</taxon>
        <taxon>Mycobacteriales</taxon>
        <taxon>Nocardiaceae</taxon>
        <taxon>Nocardia</taxon>
    </lineage>
</organism>
<proteinExistence type="predicted"/>
<accession>A0A917RGF7</accession>
<keyword evidence="4" id="KW-1185">Reference proteome</keyword>
<evidence type="ECO:0000256" key="2">
    <source>
        <dbReference type="SAM" id="SignalP"/>
    </source>
</evidence>
<dbReference type="EMBL" id="BMMH01000003">
    <property type="protein sequence ID" value="GGL05841.1"/>
    <property type="molecule type" value="Genomic_DNA"/>
</dbReference>
<dbReference type="InterPro" id="IPR007343">
    <property type="entry name" value="Uncharacterised_pept_Zn_put"/>
</dbReference>
<reference evidence="3" key="2">
    <citation type="submission" date="2020-09" db="EMBL/GenBank/DDBJ databases">
        <authorList>
            <person name="Sun Q."/>
            <person name="Zhou Y."/>
        </authorList>
    </citation>
    <scope>NUCLEOTIDE SEQUENCE</scope>
    <source>
        <strain evidence="3">CGMCC 4.3508</strain>
    </source>
</reference>
<dbReference type="PROSITE" id="PS51257">
    <property type="entry name" value="PROKAR_LIPOPROTEIN"/>
    <property type="match status" value="1"/>
</dbReference>
<name>A0A917RGF7_9NOCA</name>
<dbReference type="AlphaFoldDB" id="A0A917RGF7"/>
<evidence type="ECO:0000313" key="3">
    <source>
        <dbReference type="EMBL" id="GGL05841.1"/>
    </source>
</evidence>
<gene>
    <name evidence="3" type="ORF">GCM10011588_20410</name>
</gene>
<dbReference type="SUPFAM" id="SSF55486">
    <property type="entry name" value="Metalloproteases ('zincins'), catalytic domain"/>
    <property type="match status" value="1"/>
</dbReference>
<evidence type="ECO:0000313" key="4">
    <source>
        <dbReference type="Proteomes" id="UP000638263"/>
    </source>
</evidence>
<sequence>MARIRWSRLVVAAAAALLTVSALSACSEANSTQRATGSENPWEITGATTSTGPSGPRAGVPDSARQAENSDGGEMDRLALNAVADIEEFWTENYSATFPGKFRPVSELVSWDGNAAERDSIEFCGMSTHELVNAAYCGADETIGWDRGVLLPALVEQFGEMAVVMVLAHEYGHALQIPAGIATEESPGLVTEQQADCLAGVFLRHVAEGDSPHFTLNTTEGLNGVLGATVAVRDRDPDDPENVHGSAFERVTAVQMGYTSGADACAGIDEQEIEERRAGLPVTFEEPGEEYLQLEITEDSLRDMAAALADILPVAGSPDYDYDGVPARCSDAASTAPVAYCPVTDVIGTDVDALAERAGETGSADEPLSAIVAGDYNAFVVFVSRYTLAYQNGKQLSLTGADSAGLRTACLSGVVTTALSRENSDPRLSAGDLDEAVSGLLADGLAASDVNGDVVPEGYLRLDAFRLGVLEGEGACLAEYT</sequence>
<protein>
    <submittedName>
        <fullName evidence="3">Peptidase</fullName>
    </submittedName>
</protein>
<evidence type="ECO:0000256" key="1">
    <source>
        <dbReference type="SAM" id="MobiDB-lite"/>
    </source>
</evidence>
<feature type="region of interest" description="Disordered" evidence="1">
    <location>
        <begin position="30"/>
        <end position="74"/>
    </location>
</feature>
<reference evidence="3" key="1">
    <citation type="journal article" date="2014" name="Int. J. Syst. Evol. Microbiol.">
        <title>Complete genome sequence of Corynebacterium casei LMG S-19264T (=DSM 44701T), isolated from a smear-ripened cheese.</title>
        <authorList>
            <consortium name="US DOE Joint Genome Institute (JGI-PGF)"/>
            <person name="Walter F."/>
            <person name="Albersmeier A."/>
            <person name="Kalinowski J."/>
            <person name="Ruckert C."/>
        </authorList>
    </citation>
    <scope>NUCLEOTIDE SEQUENCE</scope>
    <source>
        <strain evidence="3">CGMCC 4.3508</strain>
    </source>
</reference>
<feature type="chain" id="PRO_5038712132" evidence="2">
    <location>
        <begin position="25"/>
        <end position="481"/>
    </location>
</feature>
<keyword evidence="2" id="KW-0732">Signal</keyword>
<feature type="compositionally biased region" description="Polar residues" evidence="1">
    <location>
        <begin position="30"/>
        <end position="39"/>
    </location>
</feature>
<feature type="compositionally biased region" description="Low complexity" evidence="1">
    <location>
        <begin position="45"/>
        <end position="56"/>
    </location>
</feature>
<comment type="caution">
    <text evidence="3">The sequence shown here is derived from an EMBL/GenBank/DDBJ whole genome shotgun (WGS) entry which is preliminary data.</text>
</comment>
<dbReference type="Proteomes" id="UP000638263">
    <property type="component" value="Unassembled WGS sequence"/>
</dbReference>
<dbReference type="Pfam" id="PF04228">
    <property type="entry name" value="Zn_peptidase"/>
    <property type="match status" value="1"/>
</dbReference>